<organism evidence="4 5">
    <name type="scientific">Ideonella azotifigens</name>
    <dbReference type="NCBI Taxonomy" id="513160"/>
    <lineage>
        <taxon>Bacteria</taxon>
        <taxon>Pseudomonadati</taxon>
        <taxon>Pseudomonadota</taxon>
        <taxon>Betaproteobacteria</taxon>
        <taxon>Burkholderiales</taxon>
        <taxon>Sphaerotilaceae</taxon>
        <taxon>Ideonella</taxon>
    </lineage>
</organism>
<keyword evidence="2" id="KW-0802">TPR repeat</keyword>
<protein>
    <recommendedName>
        <fullName evidence="3">Response regulatory domain-containing protein</fullName>
    </recommendedName>
</protein>
<proteinExistence type="predicted"/>
<reference evidence="4 5" key="1">
    <citation type="journal article" date="2019" name="Int. J. Syst. Evol. Microbiol.">
        <title>The Global Catalogue of Microorganisms (GCM) 10K type strain sequencing project: providing services to taxonomists for standard genome sequencing and annotation.</title>
        <authorList>
            <consortium name="The Broad Institute Genomics Platform"/>
            <consortium name="The Broad Institute Genome Sequencing Center for Infectious Disease"/>
            <person name="Wu L."/>
            <person name="Ma J."/>
        </authorList>
    </citation>
    <scope>NUCLEOTIDE SEQUENCE [LARGE SCALE GENOMIC DNA]</scope>
    <source>
        <strain evidence="4 5">JCM 15503</strain>
    </source>
</reference>
<dbReference type="EMBL" id="BAAAEW010000023">
    <property type="protein sequence ID" value="GAA0756899.1"/>
    <property type="molecule type" value="Genomic_DNA"/>
</dbReference>
<accession>A0ABN1K758</accession>
<dbReference type="InterPro" id="IPR011006">
    <property type="entry name" value="CheY-like_superfamily"/>
</dbReference>
<dbReference type="SUPFAM" id="SSF52172">
    <property type="entry name" value="CheY-like"/>
    <property type="match status" value="1"/>
</dbReference>
<feature type="domain" description="Response regulatory" evidence="3">
    <location>
        <begin position="9"/>
        <end position="136"/>
    </location>
</feature>
<dbReference type="InterPro" id="IPR011990">
    <property type="entry name" value="TPR-like_helical_dom_sf"/>
</dbReference>
<dbReference type="Pfam" id="PF00072">
    <property type="entry name" value="Response_reg"/>
    <property type="match status" value="1"/>
</dbReference>
<evidence type="ECO:0000313" key="4">
    <source>
        <dbReference type="EMBL" id="GAA0756899.1"/>
    </source>
</evidence>
<dbReference type="RefSeq" id="WP_231011862.1">
    <property type="nucleotide sequence ID" value="NZ_BAAAEW010000023.1"/>
</dbReference>
<dbReference type="Gene3D" id="1.25.40.10">
    <property type="entry name" value="Tetratricopeptide repeat domain"/>
    <property type="match status" value="1"/>
</dbReference>
<evidence type="ECO:0000313" key="5">
    <source>
        <dbReference type="Proteomes" id="UP001500279"/>
    </source>
</evidence>
<comment type="caution">
    <text evidence="1">Lacks conserved residue(s) required for the propagation of feature annotation.</text>
</comment>
<evidence type="ECO:0000256" key="1">
    <source>
        <dbReference type="PROSITE-ProRule" id="PRU00169"/>
    </source>
</evidence>
<evidence type="ECO:0000259" key="3">
    <source>
        <dbReference type="PROSITE" id="PS50110"/>
    </source>
</evidence>
<feature type="repeat" description="TPR" evidence="2">
    <location>
        <begin position="240"/>
        <end position="273"/>
    </location>
</feature>
<name>A0ABN1K758_9BURK</name>
<dbReference type="InterPro" id="IPR019734">
    <property type="entry name" value="TPR_rpt"/>
</dbReference>
<keyword evidence="5" id="KW-1185">Reference proteome</keyword>
<dbReference type="Proteomes" id="UP001500279">
    <property type="component" value="Unassembled WGS sequence"/>
</dbReference>
<dbReference type="PROSITE" id="PS50110">
    <property type="entry name" value="RESPONSE_REGULATORY"/>
    <property type="match status" value="1"/>
</dbReference>
<evidence type="ECO:0000256" key="2">
    <source>
        <dbReference type="PROSITE-ProRule" id="PRU00339"/>
    </source>
</evidence>
<dbReference type="SMART" id="SM00448">
    <property type="entry name" value="REC"/>
    <property type="match status" value="1"/>
</dbReference>
<dbReference type="SUPFAM" id="SSF48452">
    <property type="entry name" value="TPR-like"/>
    <property type="match status" value="1"/>
</dbReference>
<dbReference type="InterPro" id="IPR001789">
    <property type="entry name" value="Sig_transdc_resp-reg_receiver"/>
</dbReference>
<gene>
    <name evidence="4" type="ORF">GCM10009107_35900</name>
</gene>
<sequence length="559" mass="60894">MAALLADCTALIIDPNPTSRSVLSAQLRDAGMVMVMQSGRVVDARRQLETREFDVVLCEMDFHGNAPSAGVRTQTGQELLDELRAANLLPWATVFIMVTGERSYAKVAEAAESALDSYLLKPFTTQALHDRMMQARQRKKVLKDIYVAIEDGQFETAARLCTERFRHRDTYWLYAARLGAELLLRLEMHTAARELLDAVVAHQALPWARLGIARAQLGAQQTTPALRSLESLIADEPSFADAYDVMGRTQVAQGHLQEAMVTYQKACDLTPGSLRRQQKLGMLAFYAGDQVAAAKALDKAQILGQGSKLFDFQSVVLLAIVRFRQRDSKGLGRCSVDLARALEKAPQSKRLQRMSGIVGAFDLMLRHQVGQVVETLKRLASEVRAKDFDMEAACNLLTAIAQLTAAELNLPDAETWVQAIGQRFTGTKGVSELMAGAASAHAPYGELIKQCHAQVAESVERSMMHCVSGRPDAALDALLGHARSTLNQKFVDTARGVLKRYADKLEDAPRHLAALEELARLLGARPAPMASVGMEDADAGGLRIRAGAAAPAAEPKLVA</sequence>
<dbReference type="PROSITE" id="PS50005">
    <property type="entry name" value="TPR"/>
    <property type="match status" value="1"/>
</dbReference>
<dbReference type="Gene3D" id="3.40.50.2300">
    <property type="match status" value="1"/>
</dbReference>
<comment type="caution">
    <text evidence="4">The sequence shown here is derived from an EMBL/GenBank/DDBJ whole genome shotgun (WGS) entry which is preliminary data.</text>
</comment>